<comment type="subcellular location">
    <subcellularLocation>
        <location evidence="1">Cell membrane</location>
        <topology evidence="1">Multi-pass membrane protein</topology>
    </subcellularLocation>
</comment>
<feature type="transmembrane region" description="Helical" evidence="6">
    <location>
        <begin position="125"/>
        <end position="142"/>
    </location>
</feature>
<sequence length="430" mass="49980">MLEIKNLKENQIFKDSFFLLLRLIISAITNFIFWLIGNRFYSLESIGIAGFIISIGLFSSTLSIFGVDMSLIHYIRKGLFKSDYIISNLIKKAFSIVLLLSVVMSVLSSFYYIVFIYSGEKHRNIYIISIVLITFSIVLHILQESIYLGFKRSNYIFIRELILMILKILFIYFLKFLVYGILLTLILSYLISFFLMIIFDIKKILKLLNSIEKSESHNINICEFFKYSFVNYLSILIARMPGFIYTILIIKYIGMAENGVFTTIWSLSNLVFLSVGSISNAIYSKLSERDSLNKTNIYKIIVILEIAFIIGISILLPLSKHILVLYSTEVEEKGLRPFRILLLSALPYLINRISGSIYRSFNYRKLLLVNESLISFVSIMCSWTMLQILNNLEIISLSWFLAHIITMMMNISFLYKKLKKPEYIIKNNLE</sequence>
<keyword evidence="3 6" id="KW-0812">Transmembrane</keyword>
<gene>
    <name evidence="7" type="ORF">K9W46_04105</name>
</gene>
<feature type="transmembrane region" description="Helical" evidence="6">
    <location>
        <begin position="394"/>
        <end position="415"/>
    </location>
</feature>
<evidence type="ECO:0000256" key="5">
    <source>
        <dbReference type="ARBA" id="ARBA00023136"/>
    </source>
</evidence>
<protein>
    <recommendedName>
        <fullName evidence="8">Polysaccharide biosynthesis protein C-terminal domain-containing protein</fullName>
    </recommendedName>
</protein>
<evidence type="ECO:0000256" key="6">
    <source>
        <dbReference type="SAM" id="Phobius"/>
    </source>
</evidence>
<keyword evidence="4 6" id="KW-1133">Transmembrane helix</keyword>
<dbReference type="GO" id="GO:0005886">
    <property type="term" value="C:plasma membrane"/>
    <property type="evidence" value="ECO:0007669"/>
    <property type="project" value="UniProtKB-SubCell"/>
</dbReference>
<evidence type="ECO:0008006" key="8">
    <source>
        <dbReference type="Google" id="ProtNLM"/>
    </source>
</evidence>
<feature type="transmembrane region" description="Helical" evidence="6">
    <location>
        <begin position="338"/>
        <end position="354"/>
    </location>
</feature>
<evidence type="ECO:0000256" key="4">
    <source>
        <dbReference type="ARBA" id="ARBA00022989"/>
    </source>
</evidence>
<dbReference type="InterPro" id="IPR050833">
    <property type="entry name" value="Poly_Biosynth_Transport"/>
</dbReference>
<dbReference type="AlphaFoldDB" id="A0A9Y1FP22"/>
<feature type="transmembrane region" description="Helical" evidence="6">
    <location>
        <begin position="12"/>
        <end position="36"/>
    </location>
</feature>
<organism evidence="7">
    <name type="scientific">Candidatus Heimdallarchaeum endolithica</name>
    <dbReference type="NCBI Taxonomy" id="2876572"/>
    <lineage>
        <taxon>Archaea</taxon>
        <taxon>Promethearchaeati</taxon>
        <taxon>Candidatus Heimdallarchaeota</taxon>
        <taxon>Candidatus Heimdallarchaeia (ex Rinke et al. 2021) (nom. nud.)</taxon>
        <taxon>Candidatus Heimdallarchaeales</taxon>
        <taxon>Candidatus Heimdallarchaeaceae</taxon>
        <taxon>Candidatus Heimdallarchaeum</taxon>
    </lineage>
</organism>
<feature type="transmembrane region" description="Helical" evidence="6">
    <location>
        <begin position="154"/>
        <end position="173"/>
    </location>
</feature>
<accession>A0A9Y1FP22</accession>
<evidence type="ECO:0000256" key="2">
    <source>
        <dbReference type="ARBA" id="ARBA00022475"/>
    </source>
</evidence>
<reference evidence="7" key="1">
    <citation type="journal article" date="2022" name="Nat. Microbiol.">
        <title>Unique mobile elements and scalable gene flow at the prokaryote-eukaryote boundary revealed by circularized Asgard archaea genomes.</title>
        <authorList>
            <person name="Wu F."/>
            <person name="Speth D.R."/>
            <person name="Philosof A."/>
            <person name="Cremiere A."/>
            <person name="Narayanan A."/>
            <person name="Barco R.A."/>
            <person name="Connon S.A."/>
            <person name="Amend J.P."/>
            <person name="Antoshechkin I.A."/>
            <person name="Orphan V.J."/>
        </authorList>
    </citation>
    <scope>NUCLEOTIDE SEQUENCE</scope>
    <source>
        <strain evidence="7">PR6</strain>
    </source>
</reference>
<keyword evidence="5 6" id="KW-0472">Membrane</keyword>
<proteinExistence type="predicted"/>
<dbReference type="Proteomes" id="UP001200513">
    <property type="component" value="Chromosome"/>
</dbReference>
<feature type="transmembrane region" description="Helical" evidence="6">
    <location>
        <begin position="93"/>
        <end position="113"/>
    </location>
</feature>
<dbReference type="EMBL" id="CP084167">
    <property type="protein sequence ID" value="UJG44367.1"/>
    <property type="molecule type" value="Genomic_DNA"/>
</dbReference>
<evidence type="ECO:0000256" key="1">
    <source>
        <dbReference type="ARBA" id="ARBA00004651"/>
    </source>
</evidence>
<evidence type="ECO:0000313" key="7">
    <source>
        <dbReference type="EMBL" id="UJG44367.1"/>
    </source>
</evidence>
<feature type="transmembrane region" description="Helical" evidence="6">
    <location>
        <begin position="48"/>
        <end position="72"/>
    </location>
</feature>
<feature type="transmembrane region" description="Helical" evidence="6">
    <location>
        <begin position="260"/>
        <end position="284"/>
    </location>
</feature>
<dbReference type="PANTHER" id="PTHR30250">
    <property type="entry name" value="PST FAMILY PREDICTED COLANIC ACID TRANSPORTER"/>
    <property type="match status" value="1"/>
</dbReference>
<dbReference type="PANTHER" id="PTHR30250:SF11">
    <property type="entry name" value="O-ANTIGEN TRANSPORTER-RELATED"/>
    <property type="match status" value="1"/>
</dbReference>
<feature type="transmembrane region" description="Helical" evidence="6">
    <location>
        <begin position="296"/>
        <end position="318"/>
    </location>
</feature>
<name>A0A9Y1FP22_9ARCH</name>
<evidence type="ECO:0000256" key="3">
    <source>
        <dbReference type="ARBA" id="ARBA00022692"/>
    </source>
</evidence>
<feature type="transmembrane region" description="Helical" evidence="6">
    <location>
        <begin position="179"/>
        <end position="199"/>
    </location>
</feature>
<feature type="transmembrane region" description="Helical" evidence="6">
    <location>
        <begin position="229"/>
        <end position="254"/>
    </location>
</feature>
<feature type="transmembrane region" description="Helical" evidence="6">
    <location>
        <begin position="366"/>
        <end position="388"/>
    </location>
</feature>
<keyword evidence="2" id="KW-1003">Cell membrane</keyword>